<reference evidence="2" key="1">
    <citation type="submission" date="2020-07" db="EMBL/GenBank/DDBJ databases">
        <title>Multicomponent nature underlies the extraordinary mechanical properties of spider dragline silk.</title>
        <authorList>
            <person name="Kono N."/>
            <person name="Nakamura H."/>
            <person name="Mori M."/>
            <person name="Yoshida Y."/>
            <person name="Ohtoshi R."/>
            <person name="Malay A.D."/>
            <person name="Moran D.A.P."/>
            <person name="Tomita M."/>
            <person name="Numata K."/>
            <person name="Arakawa K."/>
        </authorList>
    </citation>
    <scope>NUCLEOTIDE SEQUENCE</scope>
</reference>
<dbReference type="AlphaFoldDB" id="A0A8X6KUV6"/>
<evidence type="ECO:0000256" key="1">
    <source>
        <dbReference type="SAM" id="MobiDB-lite"/>
    </source>
</evidence>
<protein>
    <submittedName>
        <fullName evidence="2">Uncharacterized protein</fullName>
    </submittedName>
</protein>
<evidence type="ECO:0000313" key="3">
    <source>
        <dbReference type="Proteomes" id="UP000887116"/>
    </source>
</evidence>
<comment type="caution">
    <text evidence="2">The sequence shown here is derived from an EMBL/GenBank/DDBJ whole genome shotgun (WGS) entry which is preliminary data.</text>
</comment>
<dbReference type="EMBL" id="BMAO01013063">
    <property type="protein sequence ID" value="GFQ85999.1"/>
    <property type="molecule type" value="Genomic_DNA"/>
</dbReference>
<feature type="compositionally biased region" description="Basic and acidic residues" evidence="1">
    <location>
        <begin position="183"/>
        <end position="210"/>
    </location>
</feature>
<feature type="region of interest" description="Disordered" evidence="1">
    <location>
        <begin position="157"/>
        <end position="241"/>
    </location>
</feature>
<feature type="compositionally biased region" description="Polar residues" evidence="1">
    <location>
        <begin position="220"/>
        <end position="230"/>
    </location>
</feature>
<name>A0A8X6KUV6_TRICU</name>
<evidence type="ECO:0000313" key="2">
    <source>
        <dbReference type="EMBL" id="GFQ85999.1"/>
    </source>
</evidence>
<sequence>MPKERIFLQSQEKKSSSDAKEDKMKHSGNPEVITQSEIVLSKGLASILTNLRETRIDTAKKENQHIILENVSEERNFQFSCRKIQNCWRKTLLFTKFEHLFLKKEFRKQHDEPAVEPSFIENVSEERNISNSHAGKSGKNKSFNSDVDNHARREKIFLQSQERKNSSSDAKKDKMKHSGNVDNHAKREKIFLQSQDRKHSSSDAKEDKMKHSGNPEVMNTELNSPQQGSSKYFDKLERDEH</sequence>
<feature type="compositionally biased region" description="Basic and acidic residues" evidence="1">
    <location>
        <begin position="1"/>
        <end position="25"/>
    </location>
</feature>
<feature type="compositionally biased region" description="Polar residues" evidence="1">
    <location>
        <begin position="130"/>
        <end position="146"/>
    </location>
</feature>
<organism evidence="2 3">
    <name type="scientific">Trichonephila clavata</name>
    <name type="common">Joro spider</name>
    <name type="synonym">Nephila clavata</name>
    <dbReference type="NCBI Taxonomy" id="2740835"/>
    <lineage>
        <taxon>Eukaryota</taxon>
        <taxon>Metazoa</taxon>
        <taxon>Ecdysozoa</taxon>
        <taxon>Arthropoda</taxon>
        <taxon>Chelicerata</taxon>
        <taxon>Arachnida</taxon>
        <taxon>Araneae</taxon>
        <taxon>Araneomorphae</taxon>
        <taxon>Entelegynae</taxon>
        <taxon>Araneoidea</taxon>
        <taxon>Nephilidae</taxon>
        <taxon>Trichonephila</taxon>
    </lineage>
</organism>
<feature type="region of interest" description="Disordered" evidence="1">
    <location>
        <begin position="130"/>
        <end position="149"/>
    </location>
</feature>
<feature type="compositionally biased region" description="Basic and acidic residues" evidence="1">
    <location>
        <begin position="157"/>
        <end position="172"/>
    </location>
</feature>
<gene>
    <name evidence="2" type="ORF">TNCT_727301</name>
</gene>
<feature type="region of interest" description="Disordered" evidence="1">
    <location>
        <begin position="1"/>
        <end position="31"/>
    </location>
</feature>
<feature type="compositionally biased region" description="Basic and acidic residues" evidence="1">
    <location>
        <begin position="232"/>
        <end position="241"/>
    </location>
</feature>
<proteinExistence type="predicted"/>
<accession>A0A8X6KUV6</accession>
<dbReference type="Proteomes" id="UP000887116">
    <property type="component" value="Unassembled WGS sequence"/>
</dbReference>
<keyword evidence="3" id="KW-1185">Reference proteome</keyword>